<evidence type="ECO:0000256" key="2">
    <source>
        <dbReference type="SAM" id="SignalP"/>
    </source>
</evidence>
<proteinExistence type="predicted"/>
<evidence type="ECO:0000313" key="3">
    <source>
        <dbReference type="EMBL" id="KAF0759326.1"/>
    </source>
</evidence>
<keyword evidence="4" id="KW-1185">Reference proteome</keyword>
<feature type="transmembrane region" description="Helical" evidence="1">
    <location>
        <begin position="256"/>
        <end position="275"/>
    </location>
</feature>
<protein>
    <submittedName>
        <fullName evidence="3">Uncharacterized protein</fullName>
    </submittedName>
</protein>
<keyword evidence="1" id="KW-0472">Membrane</keyword>
<accession>A0A6G0YPF5</accession>
<feature type="chain" id="PRO_5026297638" evidence="2">
    <location>
        <begin position="24"/>
        <end position="329"/>
    </location>
</feature>
<evidence type="ECO:0000256" key="1">
    <source>
        <dbReference type="SAM" id="Phobius"/>
    </source>
</evidence>
<dbReference type="AlphaFoldDB" id="A0A6G0YPF5"/>
<keyword evidence="1" id="KW-1133">Transmembrane helix</keyword>
<feature type="signal peptide" evidence="2">
    <location>
        <begin position="1"/>
        <end position="23"/>
    </location>
</feature>
<keyword evidence="1" id="KW-0812">Transmembrane</keyword>
<name>A0A6G0YPF5_APHCR</name>
<keyword evidence="2" id="KW-0732">Signal</keyword>
<dbReference type="Proteomes" id="UP000478052">
    <property type="component" value="Unassembled WGS sequence"/>
</dbReference>
<sequence length="329" mass="37187">MLMCFTLVFWLFIATSVPIKVKAIDDKVINNPVSPPRSNTVTMVWNVENFAKKYPPPTINTEINTVSDWLEKARSKQIIQSLSITSGAPITMFKLGPRPRLRTSGPGQSDPVNRFWVGRFQSDVQMISSSQPSKSVVSSLNRLYEEDRHQILDVRNLTNLFKNGSLGTTNLNIRTNRIDYSGYLMSMTRIFSVADVKEKTHNTRRCLRLPIAMNRIFQSMLHMPIWLNDEFILTVISEALIHMAYFASFVSIKEAVIALIAGCCGLFASRGLSYLLHEESRKAVPLYHVGLTLMANGLSLLMYAMATSDFAKMLPISDYLDFSLVNFKN</sequence>
<evidence type="ECO:0000313" key="4">
    <source>
        <dbReference type="Proteomes" id="UP000478052"/>
    </source>
</evidence>
<dbReference type="OrthoDB" id="6628064at2759"/>
<feature type="transmembrane region" description="Helical" evidence="1">
    <location>
        <begin position="287"/>
        <end position="306"/>
    </location>
</feature>
<gene>
    <name evidence="3" type="ORF">FWK35_00015588</name>
</gene>
<reference evidence="3 4" key="1">
    <citation type="submission" date="2019-08" db="EMBL/GenBank/DDBJ databases">
        <title>Whole genome of Aphis craccivora.</title>
        <authorList>
            <person name="Voronova N.V."/>
            <person name="Shulinski R.S."/>
            <person name="Bandarenka Y.V."/>
            <person name="Zhorov D.G."/>
            <person name="Warner D."/>
        </authorList>
    </citation>
    <scope>NUCLEOTIDE SEQUENCE [LARGE SCALE GENOMIC DNA]</scope>
    <source>
        <strain evidence="3">180601</strain>
        <tissue evidence="3">Whole Body</tissue>
    </source>
</reference>
<dbReference type="EMBL" id="VUJU01003032">
    <property type="protein sequence ID" value="KAF0759326.1"/>
    <property type="molecule type" value="Genomic_DNA"/>
</dbReference>
<organism evidence="3 4">
    <name type="scientific">Aphis craccivora</name>
    <name type="common">Cowpea aphid</name>
    <dbReference type="NCBI Taxonomy" id="307492"/>
    <lineage>
        <taxon>Eukaryota</taxon>
        <taxon>Metazoa</taxon>
        <taxon>Ecdysozoa</taxon>
        <taxon>Arthropoda</taxon>
        <taxon>Hexapoda</taxon>
        <taxon>Insecta</taxon>
        <taxon>Pterygota</taxon>
        <taxon>Neoptera</taxon>
        <taxon>Paraneoptera</taxon>
        <taxon>Hemiptera</taxon>
        <taxon>Sternorrhyncha</taxon>
        <taxon>Aphidomorpha</taxon>
        <taxon>Aphidoidea</taxon>
        <taxon>Aphididae</taxon>
        <taxon>Aphidini</taxon>
        <taxon>Aphis</taxon>
        <taxon>Aphis</taxon>
    </lineage>
</organism>
<comment type="caution">
    <text evidence="3">The sequence shown here is derived from an EMBL/GenBank/DDBJ whole genome shotgun (WGS) entry which is preliminary data.</text>
</comment>